<dbReference type="SMART" id="SM00478">
    <property type="entry name" value="ENDO3c"/>
    <property type="match status" value="1"/>
</dbReference>
<comment type="catalytic activity">
    <reaction evidence="1">
        <text>Hydrolysis of alkylated DNA, releasing 3-methyladenine, 3-methylguanine, 7-methylguanine and 7-methyladenine.</text>
        <dbReference type="EC" id="3.2.2.21"/>
    </reaction>
</comment>
<dbReference type="PANTHER" id="PTHR43003:SF5">
    <property type="entry name" value="DNA-3-METHYLADENINE GLYCOSYLASE"/>
    <property type="match status" value="1"/>
</dbReference>
<dbReference type="CDD" id="cd00056">
    <property type="entry name" value="ENDO3c"/>
    <property type="match status" value="1"/>
</dbReference>
<dbReference type="EC" id="3.2.2.21" evidence="2"/>
<dbReference type="Gene3D" id="1.10.1670.40">
    <property type="match status" value="1"/>
</dbReference>
<evidence type="ECO:0000256" key="2">
    <source>
        <dbReference type="ARBA" id="ARBA00012000"/>
    </source>
</evidence>
<dbReference type="GO" id="GO:0006307">
    <property type="term" value="P:DNA alkylation repair"/>
    <property type="evidence" value="ECO:0007669"/>
    <property type="project" value="TreeGrafter"/>
</dbReference>
<dbReference type="Gene3D" id="1.10.340.30">
    <property type="entry name" value="Hypothetical protein, domain 2"/>
    <property type="match status" value="1"/>
</dbReference>
<dbReference type="InterPro" id="IPR011257">
    <property type="entry name" value="DNA_glycosylase"/>
</dbReference>
<sequence>MKDTILKFEKKEFHSICDQLFQKDRGLHSIFIKHGYPPFWSRKPNFETLVHIILEQQVSLASAKAALVKLKNKIGSVTAPKILLLSDIELRECYFSRQKTSYVRDLAKFVLSKRLILRNLASQSDQKIRDDLTAVKGIGNWTVDIFLIMALHRVDIFPLGDLAAVQSLKKIKKLPVDTSHDKILSISKSWKPFRSIATMLLWHSYIQENNIKF</sequence>
<dbReference type="GO" id="GO:0006285">
    <property type="term" value="P:base-excision repair, AP site formation"/>
    <property type="evidence" value="ECO:0007669"/>
    <property type="project" value="TreeGrafter"/>
</dbReference>
<dbReference type="InterPro" id="IPR003265">
    <property type="entry name" value="HhH-GPD_domain"/>
</dbReference>
<accession>A0AAE9K9N7</accession>
<dbReference type="Proteomes" id="UP000829829">
    <property type="component" value="Chromosome 1"/>
</dbReference>
<evidence type="ECO:0000313" key="6">
    <source>
        <dbReference type="EMBL" id="UOG57688.1"/>
    </source>
</evidence>
<dbReference type="GO" id="GO:0032993">
    <property type="term" value="C:protein-DNA complex"/>
    <property type="evidence" value="ECO:0007669"/>
    <property type="project" value="TreeGrafter"/>
</dbReference>
<dbReference type="GO" id="GO:0008725">
    <property type="term" value="F:DNA-3-methyladenine glycosylase activity"/>
    <property type="evidence" value="ECO:0007669"/>
    <property type="project" value="TreeGrafter"/>
</dbReference>
<dbReference type="SUPFAM" id="SSF48150">
    <property type="entry name" value="DNA-glycosylase"/>
    <property type="match status" value="1"/>
</dbReference>
<evidence type="ECO:0000256" key="1">
    <source>
        <dbReference type="ARBA" id="ARBA00000086"/>
    </source>
</evidence>
<keyword evidence="3" id="KW-0227">DNA damage</keyword>
<evidence type="ECO:0000256" key="4">
    <source>
        <dbReference type="ARBA" id="ARBA00023204"/>
    </source>
</evidence>
<protein>
    <recommendedName>
        <fullName evidence="2">DNA-3-methyladenine glycosylase II</fullName>
        <ecNumber evidence="2">3.2.2.21</ecNumber>
    </recommendedName>
</protein>
<dbReference type="GO" id="GO:0032131">
    <property type="term" value="F:alkylated DNA binding"/>
    <property type="evidence" value="ECO:0007669"/>
    <property type="project" value="TreeGrafter"/>
</dbReference>
<reference evidence="6" key="1">
    <citation type="submission" date="2022-02" db="EMBL/GenBank/DDBJ databases">
        <title>The genetically variable rfb locus in Leptospira is a mobile cassette and a molecular signature of serovar identity.</title>
        <authorList>
            <person name="Nieves C."/>
            <person name="Vincent A.T."/>
            <person name="Zarantonelli L."/>
            <person name="Picardeau M."/>
            <person name="Veyrier F.J."/>
            <person name="Buschiazzo A."/>
        </authorList>
    </citation>
    <scope>NUCLEOTIDE SEQUENCE</scope>
    <source>
        <strain evidence="6">IP1512017</strain>
    </source>
</reference>
<dbReference type="GO" id="GO:0043916">
    <property type="term" value="F:DNA-7-methylguanine glycosylase activity"/>
    <property type="evidence" value="ECO:0007669"/>
    <property type="project" value="TreeGrafter"/>
</dbReference>
<proteinExistence type="predicted"/>
<feature type="domain" description="HhH-GPD" evidence="5">
    <location>
        <begin position="54"/>
        <end position="206"/>
    </location>
</feature>
<evidence type="ECO:0000313" key="7">
    <source>
        <dbReference type="Proteomes" id="UP000829829"/>
    </source>
</evidence>
<evidence type="ECO:0000256" key="3">
    <source>
        <dbReference type="ARBA" id="ARBA00022763"/>
    </source>
</evidence>
<keyword evidence="4" id="KW-0234">DNA repair</keyword>
<dbReference type="PANTHER" id="PTHR43003">
    <property type="entry name" value="DNA-3-METHYLADENINE GLYCOSYLASE"/>
    <property type="match status" value="1"/>
</dbReference>
<dbReference type="GO" id="GO:0005737">
    <property type="term" value="C:cytoplasm"/>
    <property type="evidence" value="ECO:0007669"/>
    <property type="project" value="TreeGrafter"/>
</dbReference>
<organism evidence="6 7">
    <name type="scientific">Leptospira noguchii</name>
    <dbReference type="NCBI Taxonomy" id="28182"/>
    <lineage>
        <taxon>Bacteria</taxon>
        <taxon>Pseudomonadati</taxon>
        <taxon>Spirochaetota</taxon>
        <taxon>Spirochaetia</taxon>
        <taxon>Leptospirales</taxon>
        <taxon>Leptospiraceae</taxon>
        <taxon>Leptospira</taxon>
    </lineage>
</organism>
<evidence type="ECO:0000259" key="5">
    <source>
        <dbReference type="SMART" id="SM00478"/>
    </source>
</evidence>
<dbReference type="InterPro" id="IPR051912">
    <property type="entry name" value="Alkylbase_DNA_Glycosylase/TA"/>
</dbReference>
<dbReference type="Pfam" id="PF00730">
    <property type="entry name" value="HhH-GPD"/>
    <property type="match status" value="1"/>
</dbReference>
<gene>
    <name evidence="6" type="ORF">MAL03_06045</name>
</gene>
<name>A0AAE9K9N7_9LEPT</name>
<dbReference type="EMBL" id="CP091957">
    <property type="protein sequence ID" value="UOG57688.1"/>
    <property type="molecule type" value="Genomic_DNA"/>
</dbReference>
<dbReference type="RefSeq" id="WP_243815842.1">
    <property type="nucleotide sequence ID" value="NZ_CP091928.1"/>
</dbReference>
<dbReference type="AlphaFoldDB" id="A0AAE9K9N7"/>